<gene>
    <name evidence="3" type="ORF">BTO23_20625</name>
    <name evidence="2" type="ORF">GCM10007855_36910</name>
</gene>
<reference evidence="2" key="1">
    <citation type="journal article" date="2014" name="Int. J. Syst. Evol. Microbiol.">
        <title>Complete genome of a new Firmicutes species belonging to the dominant human colonic microbiota ('Ruminococcus bicirculans') reveals two chromosomes and a selective capacity to utilize plant glucans.</title>
        <authorList>
            <consortium name="NISC Comparative Sequencing Program"/>
            <person name="Wegmann U."/>
            <person name="Louis P."/>
            <person name="Goesmann A."/>
            <person name="Henrissat B."/>
            <person name="Duncan S.H."/>
            <person name="Flint H.J."/>
        </authorList>
    </citation>
    <scope>NUCLEOTIDE SEQUENCE</scope>
    <source>
        <strain evidence="2">NBRC 105001</strain>
    </source>
</reference>
<accession>A0A2S7X1B8</accession>
<dbReference type="Proteomes" id="UP000239273">
    <property type="component" value="Unassembled WGS sequence"/>
</dbReference>
<dbReference type="RefSeq" id="WP_105064472.1">
    <property type="nucleotide sequence ID" value="NZ_BSOU01000014.1"/>
</dbReference>
<evidence type="ECO:0000256" key="1">
    <source>
        <dbReference type="SAM" id="SignalP"/>
    </source>
</evidence>
<proteinExistence type="predicted"/>
<evidence type="ECO:0000313" key="5">
    <source>
        <dbReference type="Proteomes" id="UP001156660"/>
    </source>
</evidence>
<comment type="caution">
    <text evidence="3">The sequence shown here is derived from an EMBL/GenBank/DDBJ whole genome shotgun (WGS) entry which is preliminary data.</text>
</comment>
<keyword evidence="1" id="KW-0732">Signal</keyword>
<dbReference type="EMBL" id="MSCP01000005">
    <property type="protein sequence ID" value="PQJ83548.1"/>
    <property type="molecule type" value="Genomic_DNA"/>
</dbReference>
<dbReference type="Proteomes" id="UP001156660">
    <property type="component" value="Unassembled WGS sequence"/>
</dbReference>
<reference evidence="3 4" key="2">
    <citation type="submission" date="2016-12" db="EMBL/GenBank/DDBJ databases">
        <title>Diversity of luminous bacteria.</title>
        <authorList>
            <person name="Yoshizawa S."/>
            <person name="Kogure K."/>
        </authorList>
    </citation>
    <scope>NUCLEOTIDE SEQUENCE [LARGE SCALE GENOMIC DNA]</scope>
    <source>
        <strain evidence="3 4">NBRC 105001</strain>
    </source>
</reference>
<dbReference type="EMBL" id="BSOU01000014">
    <property type="protein sequence ID" value="GLR76816.1"/>
    <property type="molecule type" value="Genomic_DNA"/>
</dbReference>
<evidence type="ECO:0000313" key="2">
    <source>
        <dbReference type="EMBL" id="GLR76816.1"/>
    </source>
</evidence>
<reference evidence="5" key="3">
    <citation type="journal article" date="2019" name="Int. J. Syst. Evol. Microbiol.">
        <title>The Global Catalogue of Microorganisms (GCM) 10K type strain sequencing project: providing services to taxonomists for standard genome sequencing and annotation.</title>
        <authorList>
            <consortium name="The Broad Institute Genomics Platform"/>
            <consortium name="The Broad Institute Genome Sequencing Center for Infectious Disease"/>
            <person name="Wu L."/>
            <person name="Ma J."/>
        </authorList>
    </citation>
    <scope>NUCLEOTIDE SEQUENCE [LARGE SCALE GENOMIC DNA]</scope>
    <source>
        <strain evidence="5">NBRC 105001</strain>
    </source>
</reference>
<feature type="chain" id="PRO_5015685130" evidence="1">
    <location>
        <begin position="22"/>
        <end position="166"/>
    </location>
</feature>
<feature type="signal peptide" evidence="1">
    <location>
        <begin position="1"/>
        <end position="21"/>
    </location>
</feature>
<sequence length="166" mass="17320">MLKITLMASLLALTLSPLASAKVTYADAVKDQSAYNAKMKALAPPPAKGYTATDLADIGTEEWKELYSGNTTSSITIPGNAKMVMVQTSEGSATFPINSGSLTLATVTNTESTCGLSATANAIFTGSQVRGGEQSSSKNCGGHKQSDQRWGSVQAKITIQKVLILK</sequence>
<dbReference type="AlphaFoldDB" id="A0A2S7X1B8"/>
<protein>
    <submittedName>
        <fullName evidence="3">Uncharacterized protein</fullName>
    </submittedName>
</protein>
<evidence type="ECO:0000313" key="4">
    <source>
        <dbReference type="Proteomes" id="UP000239273"/>
    </source>
</evidence>
<reference evidence="2" key="4">
    <citation type="submission" date="2023-01" db="EMBL/GenBank/DDBJ databases">
        <title>Draft genome sequence of Aliivibrio sifiae strain NBRC 105001.</title>
        <authorList>
            <person name="Sun Q."/>
            <person name="Mori K."/>
        </authorList>
    </citation>
    <scope>NUCLEOTIDE SEQUENCE</scope>
    <source>
        <strain evidence="2">NBRC 105001</strain>
    </source>
</reference>
<name>A0A2S7X1B8_9GAMM</name>
<keyword evidence="5" id="KW-1185">Reference proteome</keyword>
<organism evidence="3 4">
    <name type="scientific">Aliivibrio sifiae</name>
    <dbReference type="NCBI Taxonomy" id="566293"/>
    <lineage>
        <taxon>Bacteria</taxon>
        <taxon>Pseudomonadati</taxon>
        <taxon>Pseudomonadota</taxon>
        <taxon>Gammaproteobacteria</taxon>
        <taxon>Vibrionales</taxon>
        <taxon>Vibrionaceae</taxon>
        <taxon>Aliivibrio</taxon>
    </lineage>
</organism>
<evidence type="ECO:0000313" key="3">
    <source>
        <dbReference type="EMBL" id="PQJ83548.1"/>
    </source>
</evidence>